<evidence type="ECO:0000256" key="1">
    <source>
        <dbReference type="ARBA" id="ARBA00001974"/>
    </source>
</evidence>
<dbReference type="PROSITE" id="PS51257">
    <property type="entry name" value="PROKAR_LIPOPROTEIN"/>
    <property type="match status" value="1"/>
</dbReference>
<comment type="caution">
    <text evidence="5">The sequence shown here is derived from an EMBL/GenBank/DDBJ whole genome shotgun (WGS) entry which is preliminary data.</text>
</comment>
<keyword evidence="3" id="KW-0274">FAD</keyword>
<dbReference type="Gene3D" id="3.50.50.60">
    <property type="entry name" value="FAD/NAD(P)-binding domain"/>
    <property type="match status" value="1"/>
</dbReference>
<dbReference type="InterPro" id="IPR002938">
    <property type="entry name" value="FAD-bd"/>
</dbReference>
<organism evidence="5 6">
    <name type="scientific">Streptomyces hyderabadensis</name>
    <dbReference type="NCBI Taxonomy" id="598549"/>
    <lineage>
        <taxon>Bacteria</taxon>
        <taxon>Bacillati</taxon>
        <taxon>Actinomycetota</taxon>
        <taxon>Actinomycetes</taxon>
        <taxon>Kitasatosporales</taxon>
        <taxon>Streptomycetaceae</taxon>
        <taxon>Streptomyces</taxon>
    </lineage>
</organism>
<dbReference type="RefSeq" id="WP_226027403.1">
    <property type="nucleotide sequence ID" value="NZ_BAABIV010000028.1"/>
</dbReference>
<name>A0ABP9IQU7_9ACTN</name>
<dbReference type="PANTHER" id="PTHR43004:SF19">
    <property type="entry name" value="BINDING MONOOXYGENASE, PUTATIVE (JCVI)-RELATED"/>
    <property type="match status" value="1"/>
</dbReference>
<dbReference type="InterPro" id="IPR050641">
    <property type="entry name" value="RIFMO-like"/>
</dbReference>
<dbReference type="PRINTS" id="PR00420">
    <property type="entry name" value="RNGMNOXGNASE"/>
</dbReference>
<keyword evidence="2" id="KW-0285">Flavoprotein</keyword>
<dbReference type="Pfam" id="PF01494">
    <property type="entry name" value="FAD_binding_3"/>
    <property type="match status" value="1"/>
</dbReference>
<dbReference type="Proteomes" id="UP001500610">
    <property type="component" value="Unassembled WGS sequence"/>
</dbReference>
<dbReference type="Gene3D" id="3.40.30.120">
    <property type="match status" value="1"/>
</dbReference>
<proteinExistence type="predicted"/>
<evidence type="ECO:0000256" key="2">
    <source>
        <dbReference type="ARBA" id="ARBA00022630"/>
    </source>
</evidence>
<sequence>MKSGTPSDTVFDVLVVGAGPSGLLLACELLSRKVRVRIVDRAPEPMRVPRALSIYPRALDILEDQGLRDAVFDVSGAIRTLSYFSDRNHLASFRIPEEHAARVLPQYETERILTERLESLGGKVERGVRLLCIEDVDHSGRIDGTPHVTAVLEGADGTVERATVPYVVGADGASSAVRGQLGIGFQGSTYGLEFALVDAKVQGALDPEEILYFQDPTGTLAVVPQPGGVFRFLSVLPPGSRTAGVDMMQEIVDERGPRGVRITEPVWTTVFRVHARLAADFQLGRVFLIGDAAHVHSPAGGQGMNNGLQDANNLGWKLASVIRGDSPTSLLATYGPERTEATRRSVRDTDAHTKAWMVKGKAKLWARDAGFRLADRTGAVARFYAPVLAGRRQTYTPVRATQSPSRWSPCQVAGRLPGGIGVGGLFPRERARAHGLAGPGVDPTAWTLAVTDTSRAGERWRAEIGHIAARWPQLRVVPVPRRSIGAATGCRRHGYHLLRPDGHIAAHGHEEDLNRLERELDTVLVRRARSTS</sequence>
<feature type="domain" description="FAD-binding" evidence="4">
    <location>
        <begin position="12"/>
        <end position="347"/>
    </location>
</feature>
<dbReference type="GO" id="GO:0004497">
    <property type="term" value="F:monooxygenase activity"/>
    <property type="evidence" value="ECO:0007669"/>
    <property type="project" value="UniProtKB-KW"/>
</dbReference>
<gene>
    <name evidence="5" type="ORF">GCM10023257_58590</name>
</gene>
<keyword evidence="5" id="KW-0560">Oxidoreductase</keyword>
<evidence type="ECO:0000313" key="5">
    <source>
        <dbReference type="EMBL" id="GAA5005296.1"/>
    </source>
</evidence>
<dbReference type="Gene3D" id="3.30.70.2450">
    <property type="match status" value="1"/>
</dbReference>
<protein>
    <submittedName>
        <fullName evidence="5">FAD-dependent monooxygenase</fullName>
    </submittedName>
</protein>
<keyword evidence="6" id="KW-1185">Reference proteome</keyword>
<evidence type="ECO:0000256" key="3">
    <source>
        <dbReference type="ARBA" id="ARBA00022827"/>
    </source>
</evidence>
<comment type="cofactor">
    <cofactor evidence="1">
        <name>FAD</name>
        <dbReference type="ChEBI" id="CHEBI:57692"/>
    </cofactor>
</comment>
<dbReference type="InterPro" id="IPR036188">
    <property type="entry name" value="FAD/NAD-bd_sf"/>
</dbReference>
<reference evidence="6" key="1">
    <citation type="journal article" date="2019" name="Int. J. Syst. Evol. Microbiol.">
        <title>The Global Catalogue of Microorganisms (GCM) 10K type strain sequencing project: providing services to taxonomists for standard genome sequencing and annotation.</title>
        <authorList>
            <consortium name="The Broad Institute Genomics Platform"/>
            <consortium name="The Broad Institute Genome Sequencing Center for Infectious Disease"/>
            <person name="Wu L."/>
            <person name="Ma J."/>
        </authorList>
    </citation>
    <scope>NUCLEOTIDE SEQUENCE [LARGE SCALE GENOMIC DNA]</scope>
    <source>
        <strain evidence="6">JCM 17657</strain>
    </source>
</reference>
<dbReference type="PANTHER" id="PTHR43004">
    <property type="entry name" value="TRK SYSTEM POTASSIUM UPTAKE PROTEIN"/>
    <property type="match status" value="1"/>
</dbReference>
<dbReference type="EMBL" id="BAABIV010000028">
    <property type="protein sequence ID" value="GAA5005296.1"/>
    <property type="molecule type" value="Genomic_DNA"/>
</dbReference>
<keyword evidence="5" id="KW-0503">Monooxygenase</keyword>
<accession>A0ABP9IQU7</accession>
<evidence type="ECO:0000313" key="6">
    <source>
        <dbReference type="Proteomes" id="UP001500610"/>
    </source>
</evidence>
<evidence type="ECO:0000259" key="4">
    <source>
        <dbReference type="Pfam" id="PF01494"/>
    </source>
</evidence>
<dbReference type="SUPFAM" id="SSF51905">
    <property type="entry name" value="FAD/NAD(P)-binding domain"/>
    <property type="match status" value="1"/>
</dbReference>